<keyword evidence="7" id="KW-1185">Reference proteome</keyword>
<organism evidence="6 7">
    <name type="scientific">Leptomonas pyrrhocoris</name>
    <name type="common">Firebug parasite</name>
    <dbReference type="NCBI Taxonomy" id="157538"/>
    <lineage>
        <taxon>Eukaryota</taxon>
        <taxon>Discoba</taxon>
        <taxon>Euglenozoa</taxon>
        <taxon>Kinetoplastea</taxon>
        <taxon>Metakinetoplastina</taxon>
        <taxon>Trypanosomatida</taxon>
        <taxon>Trypanosomatidae</taxon>
        <taxon>Leishmaniinae</taxon>
        <taxon>Leptomonas</taxon>
    </lineage>
</organism>
<dbReference type="PANTHER" id="PTHR12599:SF16">
    <property type="entry name" value="4A-HYDROXYTETRAHYDROBIOPTERIN DEHYDRATASE"/>
    <property type="match status" value="1"/>
</dbReference>
<evidence type="ECO:0000313" key="7">
    <source>
        <dbReference type="Proteomes" id="UP000037923"/>
    </source>
</evidence>
<dbReference type="EMBL" id="LGTL01000022">
    <property type="protein sequence ID" value="KPA75913.1"/>
    <property type="molecule type" value="Genomic_DNA"/>
</dbReference>
<dbReference type="Pfam" id="PF01329">
    <property type="entry name" value="Pterin_4a"/>
    <property type="match status" value="1"/>
</dbReference>
<evidence type="ECO:0000313" key="6">
    <source>
        <dbReference type="EMBL" id="KPA75913.1"/>
    </source>
</evidence>
<dbReference type="VEuPathDB" id="TriTrypDB:LpyrH10_22_0430"/>
<comment type="caution">
    <text evidence="6">The sequence shown here is derived from an EMBL/GenBank/DDBJ whole genome shotgun (WGS) entry which is preliminary data.</text>
</comment>
<dbReference type="EC" id="4.2.1.96" evidence="3"/>
<proteinExistence type="inferred from homology"/>
<comment type="similarity">
    <text evidence="2">Belongs to the pterin-4-alpha-carbinolamine dehydratase family.</text>
</comment>
<dbReference type="EMBL" id="LGTL01000022">
    <property type="protein sequence ID" value="KPA75914.1"/>
    <property type="molecule type" value="Genomic_DNA"/>
</dbReference>
<dbReference type="Proteomes" id="UP000037923">
    <property type="component" value="Unassembled WGS sequence"/>
</dbReference>
<dbReference type="InterPro" id="IPR001533">
    <property type="entry name" value="Pterin_deHydtase"/>
</dbReference>
<dbReference type="InterPro" id="IPR036428">
    <property type="entry name" value="PCD_sf"/>
</dbReference>
<name>A0A0M9FTU9_LEPPY</name>
<gene>
    <name evidence="6" type="ORF">ABB37_08083</name>
</gene>
<evidence type="ECO:0000256" key="3">
    <source>
        <dbReference type="ARBA" id="ARBA00013252"/>
    </source>
</evidence>
<dbReference type="RefSeq" id="XP_015654353.1">
    <property type="nucleotide sequence ID" value="XM_015806958.1"/>
</dbReference>
<accession>A0A0M9FTU9</accession>
<dbReference type="SUPFAM" id="SSF55248">
    <property type="entry name" value="PCD-like"/>
    <property type="match status" value="1"/>
</dbReference>
<feature type="region of interest" description="Disordered" evidence="5">
    <location>
        <begin position="121"/>
        <end position="141"/>
    </location>
</feature>
<feature type="region of interest" description="Disordered" evidence="5">
    <location>
        <begin position="275"/>
        <end position="301"/>
    </location>
</feature>
<dbReference type="RefSeq" id="XP_015654352.1">
    <property type="nucleotide sequence ID" value="XM_015806957.1"/>
</dbReference>
<dbReference type="Gene3D" id="3.30.1360.20">
    <property type="entry name" value="Transcriptional coactivator/pterin dehydratase"/>
    <property type="match status" value="1"/>
</dbReference>
<dbReference type="OMA" id="LWAFCYG"/>
<evidence type="ECO:0000256" key="4">
    <source>
        <dbReference type="ARBA" id="ARBA00023239"/>
    </source>
</evidence>
<comment type="catalytic activity">
    <reaction evidence="1">
        <text>(4aS,6R)-4a-hydroxy-L-erythro-5,6,7,8-tetrahydrobiopterin = (6R)-L-erythro-6,7-dihydrobiopterin + H2O</text>
        <dbReference type="Rhea" id="RHEA:11920"/>
        <dbReference type="ChEBI" id="CHEBI:15377"/>
        <dbReference type="ChEBI" id="CHEBI:15642"/>
        <dbReference type="ChEBI" id="CHEBI:43120"/>
        <dbReference type="EC" id="4.2.1.96"/>
    </reaction>
</comment>
<evidence type="ECO:0000256" key="1">
    <source>
        <dbReference type="ARBA" id="ARBA00001554"/>
    </source>
</evidence>
<dbReference type="OrthoDB" id="277398at2759"/>
<evidence type="ECO:0000256" key="2">
    <source>
        <dbReference type="ARBA" id="ARBA00006472"/>
    </source>
</evidence>
<dbReference type="GO" id="GO:0006729">
    <property type="term" value="P:tetrahydrobiopterin biosynthetic process"/>
    <property type="evidence" value="ECO:0007669"/>
    <property type="project" value="InterPro"/>
</dbReference>
<protein>
    <recommendedName>
        <fullName evidence="3">4a-hydroxytetrahydrobiopterin dehydratase</fullName>
        <ecNumber evidence="3">4.2.1.96</ecNumber>
    </recommendedName>
</protein>
<dbReference type="GeneID" id="26908368"/>
<keyword evidence="4" id="KW-0456">Lyase</keyword>
<dbReference type="AlphaFoldDB" id="A0A0M9FTU9"/>
<dbReference type="PANTHER" id="PTHR12599">
    <property type="entry name" value="PTERIN-4-ALPHA-CARBINOLAMINE DEHYDRATASE"/>
    <property type="match status" value="1"/>
</dbReference>
<dbReference type="GO" id="GO:0008124">
    <property type="term" value="F:4-alpha-hydroxytetrahydrobiopterin dehydratase activity"/>
    <property type="evidence" value="ECO:0007669"/>
    <property type="project" value="UniProtKB-EC"/>
</dbReference>
<sequence length="301" mass="33351">MPIPAASSRVSMGASHRVRPSVLPALRRFAAAAPPRTVSAVTPFVAPALSLQRSCKGDYGFNVFHNSNPQHGGSYARHERRMRDDEVEDFLKSVKHWTPVYDSLAESDRLDGSPVHTDGVEAAAEENQSEDAAASPSPSLHMGEEAITRTFTFETFRDAYLFMGRVWAFCYGSDKYPHVTWAGTSITVYLYSPSFRGLSKREARVAAFLNDQYNMARKSKQQQRRIIDGVVQTAAVGEMVGEEVAQALARRHARRTAPLREVVEGPAKWRALMAREPPVGKATEDEFPVQPAGRHRHDGDA</sequence>
<evidence type="ECO:0000256" key="5">
    <source>
        <dbReference type="SAM" id="MobiDB-lite"/>
    </source>
</evidence>
<reference evidence="6 7" key="1">
    <citation type="submission" date="2015-07" db="EMBL/GenBank/DDBJ databases">
        <title>High-quality genome of monoxenous trypanosomatid Leptomonas pyrrhocoris.</title>
        <authorList>
            <person name="Flegontov P."/>
            <person name="Butenko A."/>
            <person name="Firsov S."/>
            <person name="Vlcek C."/>
            <person name="Logacheva M.D."/>
            <person name="Field M."/>
            <person name="Filatov D."/>
            <person name="Flegontova O."/>
            <person name="Gerasimov E."/>
            <person name="Jackson A.P."/>
            <person name="Kelly S."/>
            <person name="Opperdoes F."/>
            <person name="O'Reilly A."/>
            <person name="Votypka J."/>
            <person name="Yurchenko V."/>
            <person name="Lukes J."/>
        </authorList>
    </citation>
    <scope>NUCLEOTIDE SEQUENCE [LARGE SCALE GENOMIC DNA]</scope>
    <source>
        <strain evidence="6">H10</strain>
    </source>
</reference>